<dbReference type="GO" id="GO:0007165">
    <property type="term" value="P:signal transduction"/>
    <property type="evidence" value="ECO:0007669"/>
    <property type="project" value="UniProtKB-KW"/>
</dbReference>
<evidence type="ECO:0000256" key="6">
    <source>
        <dbReference type="PROSITE-ProRule" id="PRU00284"/>
    </source>
</evidence>
<dbReference type="SUPFAM" id="SSF58104">
    <property type="entry name" value="Methyl-accepting chemotaxis protein (MCP) signaling domain"/>
    <property type="match status" value="1"/>
</dbReference>
<dbReference type="Gene3D" id="3.30.450.20">
    <property type="entry name" value="PAS domain"/>
    <property type="match status" value="2"/>
</dbReference>
<dbReference type="InterPro" id="IPR004089">
    <property type="entry name" value="MCPsignal_dom"/>
</dbReference>
<protein>
    <submittedName>
        <fullName evidence="11">Methyl-accepting chemotaxis sensory transducer with Cache sensor</fullName>
    </submittedName>
</protein>
<keyword evidence="4 6" id="KW-0807">Transducer</keyword>
<evidence type="ECO:0000313" key="12">
    <source>
        <dbReference type="Proteomes" id="UP000242949"/>
    </source>
</evidence>
<dbReference type="Pfam" id="PF00015">
    <property type="entry name" value="MCPsignal"/>
    <property type="match status" value="1"/>
</dbReference>
<feature type="region of interest" description="Disordered" evidence="7">
    <location>
        <begin position="386"/>
        <end position="429"/>
    </location>
</feature>
<comment type="subcellular location">
    <subcellularLocation>
        <location evidence="1">Cell membrane</location>
    </subcellularLocation>
</comment>
<feature type="region of interest" description="Disordered" evidence="7">
    <location>
        <begin position="659"/>
        <end position="681"/>
    </location>
</feature>
<dbReference type="OrthoDB" id="9760371at2"/>
<feature type="transmembrane region" description="Helical" evidence="8">
    <location>
        <begin position="298"/>
        <end position="321"/>
    </location>
</feature>
<keyword evidence="2" id="KW-1003">Cell membrane</keyword>
<sequence length="681" mass="75830">MKRKSSIRMKILIFIPIVVLAMFVLSYFSYRLAEAELEDQIEEKMDYLANDITHYIDGELLGHQRLGESMARVVQVEGTSFDHDQYQQLFEEFLELNEDTYGMGVWFEPFMYDEDIEFFGPYGYKDGDNVIFTDEYEDPDYDYPTHDWYLAGKEQDEITWTAPYYDEALDMTLITTSIPFYDASGTFSGVISSDIDISQLQTVIQDVDTGTSGQAFLLDAQDHFIVHPDEDEFSGSALSEDETFSTLNDAINESRTGIHEAEVDGDSAHIYYQEIPRTNWTLGFVMPDREVYAALNELLMAMGGIALIVMLVFIVIALILARRLVKPIHRLNKEVDKVASGDLSVYIKPQTSDEVGELTTNFNQMVANIKGLVEAVRTSVTTVSDATEQLSSVSEETTASSEEISRAMSQVSEGTTDASQHAEDTNEQTLSLSEQLTNLVKKTEQLKSFSEQVDQINDRGVEQMSELQSSADQSKQVVDEIGHVITDLSSQITNIDSIVNTISDISEQTNLLALNASIEAARAGEHGKGFAVVAEEVRKLAEQTSHATTDISSTIQVVQNVSKTAVDQIEQTQTMADKQSGVARDSSQLFSDISAENKQMIGAIEEIGSDIHQIDQYKERVVESISHIATILEETAAASEEVDASAAEQLEALKMVTDSAEQLQESGESLDRQMKQFKTEK</sequence>
<dbReference type="PROSITE" id="PS50885">
    <property type="entry name" value="HAMP"/>
    <property type="match status" value="1"/>
</dbReference>
<evidence type="ECO:0000256" key="5">
    <source>
        <dbReference type="ARBA" id="ARBA00029447"/>
    </source>
</evidence>
<dbReference type="AlphaFoldDB" id="A0A1G6IFR8"/>
<feature type="domain" description="Methyl-accepting transducer" evidence="9">
    <location>
        <begin position="393"/>
        <end position="643"/>
    </location>
</feature>
<dbReference type="RefSeq" id="WP_090794873.1">
    <property type="nucleotide sequence ID" value="NZ_FMYI01000004.1"/>
</dbReference>
<dbReference type="STRING" id="1612202.SAMN05421734_10422"/>
<dbReference type="Gene3D" id="6.10.340.10">
    <property type="match status" value="1"/>
</dbReference>
<dbReference type="PROSITE" id="PS50111">
    <property type="entry name" value="CHEMOTAXIS_TRANSDUC_2"/>
    <property type="match status" value="1"/>
</dbReference>
<dbReference type="Proteomes" id="UP000242949">
    <property type="component" value="Unassembled WGS sequence"/>
</dbReference>
<feature type="compositionally biased region" description="Polar residues" evidence="7">
    <location>
        <begin position="407"/>
        <end position="419"/>
    </location>
</feature>
<feature type="compositionally biased region" description="Low complexity" evidence="7">
    <location>
        <begin position="391"/>
        <end position="402"/>
    </location>
</feature>
<dbReference type="CDD" id="cd12913">
    <property type="entry name" value="PDC1_MCP_like"/>
    <property type="match status" value="1"/>
</dbReference>
<evidence type="ECO:0000313" key="11">
    <source>
        <dbReference type="EMBL" id="SDC05392.1"/>
    </source>
</evidence>
<dbReference type="GO" id="GO:0005886">
    <property type="term" value="C:plasma membrane"/>
    <property type="evidence" value="ECO:0007669"/>
    <property type="project" value="UniProtKB-SubCell"/>
</dbReference>
<dbReference type="SMART" id="SM00304">
    <property type="entry name" value="HAMP"/>
    <property type="match status" value="1"/>
</dbReference>
<proteinExistence type="inferred from homology"/>
<evidence type="ECO:0000259" key="10">
    <source>
        <dbReference type="PROSITE" id="PS50885"/>
    </source>
</evidence>
<dbReference type="GO" id="GO:0004888">
    <property type="term" value="F:transmembrane signaling receptor activity"/>
    <property type="evidence" value="ECO:0007669"/>
    <property type="project" value="InterPro"/>
</dbReference>
<evidence type="ECO:0000256" key="7">
    <source>
        <dbReference type="SAM" id="MobiDB-lite"/>
    </source>
</evidence>
<accession>A0A1G6IFR8</accession>
<keyword evidence="8" id="KW-1133">Transmembrane helix</keyword>
<dbReference type="Gene3D" id="1.10.287.950">
    <property type="entry name" value="Methyl-accepting chemotaxis protein"/>
    <property type="match status" value="1"/>
</dbReference>
<dbReference type="PANTHER" id="PTHR32089">
    <property type="entry name" value="METHYL-ACCEPTING CHEMOTAXIS PROTEIN MCPB"/>
    <property type="match status" value="1"/>
</dbReference>
<evidence type="ECO:0000256" key="3">
    <source>
        <dbReference type="ARBA" id="ARBA00023136"/>
    </source>
</evidence>
<keyword evidence="3 8" id="KW-0472">Membrane</keyword>
<dbReference type="EMBL" id="FMYI01000004">
    <property type="protein sequence ID" value="SDC05392.1"/>
    <property type="molecule type" value="Genomic_DNA"/>
</dbReference>
<name>A0A1G6IFR8_9BACI</name>
<feature type="compositionally biased region" description="Basic and acidic residues" evidence="7">
    <location>
        <begin position="669"/>
        <end position="681"/>
    </location>
</feature>
<dbReference type="GO" id="GO:0006935">
    <property type="term" value="P:chemotaxis"/>
    <property type="evidence" value="ECO:0007669"/>
    <property type="project" value="InterPro"/>
</dbReference>
<dbReference type="SUPFAM" id="SSF103190">
    <property type="entry name" value="Sensory domain-like"/>
    <property type="match status" value="1"/>
</dbReference>
<evidence type="ECO:0000256" key="1">
    <source>
        <dbReference type="ARBA" id="ARBA00004236"/>
    </source>
</evidence>
<dbReference type="InterPro" id="IPR004090">
    <property type="entry name" value="Chemotax_Me-accpt_rcpt"/>
</dbReference>
<dbReference type="Pfam" id="PF00672">
    <property type="entry name" value="HAMP"/>
    <property type="match status" value="1"/>
</dbReference>
<feature type="domain" description="HAMP" evidence="10">
    <location>
        <begin position="322"/>
        <end position="374"/>
    </location>
</feature>
<feature type="transmembrane region" description="Helical" evidence="8">
    <location>
        <begin position="12"/>
        <end position="30"/>
    </location>
</feature>
<comment type="similarity">
    <text evidence="5">Belongs to the methyl-accepting chemotaxis (MCP) protein family.</text>
</comment>
<evidence type="ECO:0000256" key="8">
    <source>
        <dbReference type="SAM" id="Phobius"/>
    </source>
</evidence>
<evidence type="ECO:0000259" key="9">
    <source>
        <dbReference type="PROSITE" id="PS50111"/>
    </source>
</evidence>
<dbReference type="PRINTS" id="PR00260">
    <property type="entry name" value="CHEMTRNSDUCR"/>
</dbReference>
<dbReference type="InterPro" id="IPR029151">
    <property type="entry name" value="Sensor-like_sf"/>
</dbReference>
<dbReference type="CDD" id="cd12912">
    <property type="entry name" value="PDC2_MCP_like"/>
    <property type="match status" value="1"/>
</dbReference>
<dbReference type="CDD" id="cd11386">
    <property type="entry name" value="MCP_signal"/>
    <property type="match status" value="1"/>
</dbReference>
<dbReference type="SMART" id="SM00283">
    <property type="entry name" value="MA"/>
    <property type="match status" value="1"/>
</dbReference>
<reference evidence="12" key="1">
    <citation type="submission" date="2016-09" db="EMBL/GenBank/DDBJ databases">
        <authorList>
            <person name="Varghese N."/>
            <person name="Submissions S."/>
        </authorList>
    </citation>
    <scope>NUCLEOTIDE SEQUENCE [LARGE SCALE GENOMIC DNA]</scope>
    <source>
        <strain evidence="12">S5</strain>
    </source>
</reference>
<dbReference type="Pfam" id="PF22673">
    <property type="entry name" value="MCP-like_PDC_1"/>
    <property type="match status" value="1"/>
</dbReference>
<keyword evidence="8" id="KW-0812">Transmembrane</keyword>
<dbReference type="CDD" id="cd06225">
    <property type="entry name" value="HAMP"/>
    <property type="match status" value="1"/>
</dbReference>
<evidence type="ECO:0000256" key="2">
    <source>
        <dbReference type="ARBA" id="ARBA00022475"/>
    </source>
</evidence>
<dbReference type="PANTHER" id="PTHR32089:SF112">
    <property type="entry name" value="LYSOZYME-LIKE PROTEIN-RELATED"/>
    <property type="match status" value="1"/>
</dbReference>
<dbReference type="InterPro" id="IPR003660">
    <property type="entry name" value="HAMP_dom"/>
</dbReference>
<organism evidence="11 12">
    <name type="scientific">Pelagirhabdus alkalitolerans</name>
    <dbReference type="NCBI Taxonomy" id="1612202"/>
    <lineage>
        <taxon>Bacteria</taxon>
        <taxon>Bacillati</taxon>
        <taxon>Bacillota</taxon>
        <taxon>Bacilli</taxon>
        <taxon>Bacillales</taxon>
        <taxon>Bacillaceae</taxon>
        <taxon>Pelagirhabdus</taxon>
    </lineage>
</organism>
<evidence type="ECO:0000256" key="4">
    <source>
        <dbReference type="ARBA" id="ARBA00023224"/>
    </source>
</evidence>
<gene>
    <name evidence="11" type="ORF">SAMN05421734_10422</name>
</gene>
<keyword evidence="12" id="KW-1185">Reference proteome</keyword>